<dbReference type="GO" id="GO:0016301">
    <property type="term" value="F:kinase activity"/>
    <property type="evidence" value="ECO:0007669"/>
    <property type="project" value="UniProtKB-KW"/>
</dbReference>
<protein>
    <submittedName>
        <fullName evidence="2">Calcium-dependent protein kinase</fullName>
    </submittedName>
</protein>
<dbReference type="AlphaFoldDB" id="A0A0L7M7A6"/>
<proteinExistence type="predicted"/>
<dbReference type="KEGG" id="pfd:PFDG_03516"/>
<dbReference type="EMBL" id="GG701753">
    <property type="protein sequence ID" value="KOB88752.1"/>
    <property type="molecule type" value="Genomic_DNA"/>
</dbReference>
<reference evidence="3" key="1">
    <citation type="submission" date="2006-09" db="EMBL/GenBank/DDBJ databases">
        <title>Annotation of Plasmodium falciparum Dd2.</title>
        <authorList>
            <consortium name="The Broad Institute Genome Sequencing Platform"/>
            <person name="Volkman S.K."/>
            <person name="Neafsey D.E."/>
            <person name="Dash A.P."/>
            <person name="Chitnis C.E."/>
            <person name="Hartl D.L."/>
            <person name="Young S.K."/>
            <person name="Zeng Q."/>
            <person name="Koehrsen M."/>
            <person name="Alvarado L."/>
            <person name="Berlin A."/>
            <person name="Borenstein D."/>
            <person name="Chapman S.B."/>
            <person name="Chen Z."/>
            <person name="Engels R."/>
            <person name="Freedman E."/>
            <person name="Gellesch M."/>
            <person name="Goldberg J."/>
            <person name="Griggs A."/>
            <person name="Gujja S."/>
            <person name="Heilman E.R."/>
            <person name="Heiman D.I."/>
            <person name="Howarth C."/>
            <person name="Jen D."/>
            <person name="Larson L."/>
            <person name="Mehta T."/>
            <person name="Neiman D."/>
            <person name="Park D."/>
            <person name="Pearson M."/>
            <person name="Roberts A."/>
            <person name="Saif S."/>
            <person name="Shea T."/>
            <person name="Shenoy N."/>
            <person name="Sisk P."/>
            <person name="Stolte C."/>
            <person name="Sykes S."/>
            <person name="Walk T."/>
            <person name="White J."/>
            <person name="Yandava C."/>
            <person name="Haas B."/>
            <person name="Henn M.R."/>
            <person name="Nusbaum C."/>
            <person name="Birren B."/>
        </authorList>
    </citation>
    <scope>NUCLEOTIDE SEQUENCE [LARGE SCALE GENOMIC DNA]</scope>
</reference>
<keyword evidence="2" id="KW-0418">Kinase</keyword>
<organism evidence="2 3">
    <name type="scientific">Plasmodium falciparum (isolate Dd2)</name>
    <dbReference type="NCBI Taxonomy" id="57267"/>
    <lineage>
        <taxon>Eukaryota</taxon>
        <taxon>Sar</taxon>
        <taxon>Alveolata</taxon>
        <taxon>Apicomplexa</taxon>
        <taxon>Aconoidasida</taxon>
        <taxon>Haemosporida</taxon>
        <taxon>Plasmodiidae</taxon>
        <taxon>Plasmodium</taxon>
        <taxon>Plasmodium (Laverania)</taxon>
    </lineage>
</organism>
<sequence>MLQEVDLNGDGEVNKNYNHEKG</sequence>
<name>A0A0L7M7A6_PLAF4</name>
<keyword evidence="2" id="KW-0808">Transferase</keyword>
<dbReference type="Proteomes" id="UP000054282">
    <property type="component" value="Unassembled WGS sequence"/>
</dbReference>
<evidence type="ECO:0000313" key="3">
    <source>
        <dbReference type="Proteomes" id="UP000054282"/>
    </source>
</evidence>
<reference evidence="3" key="2">
    <citation type="submission" date="2006-09" db="EMBL/GenBank/DDBJ databases">
        <title>The genome sequence of Plasmodium falciparum Dd2.</title>
        <authorList>
            <consortium name="The Broad Institute Genome Sequencing Platform"/>
            <person name="Birren B."/>
            <person name="Lander E."/>
            <person name="Galagan J."/>
            <person name="Nusbaum C."/>
            <person name="Devon K."/>
            <person name="Henn M."/>
            <person name="Jaffe D."/>
            <person name="Butler J."/>
            <person name="Alvarez P."/>
            <person name="Gnerre S."/>
            <person name="Grabherr M."/>
            <person name="Kleber M."/>
            <person name="Mauceli E."/>
            <person name="Brockman W."/>
            <person name="MacCallum I.A."/>
            <person name="Rounsley S."/>
            <person name="Young S."/>
            <person name="LaButti K."/>
            <person name="Pushparaj V."/>
            <person name="DeCaprio D."/>
            <person name="Crawford M."/>
            <person name="Koehrsen M."/>
            <person name="Engels R."/>
            <person name="Montgomery P."/>
            <person name="Pearson M."/>
            <person name="Howarth C."/>
            <person name="Larson L."/>
            <person name="Luoma S."/>
            <person name="White J."/>
            <person name="Kodira C."/>
            <person name="Zeng Q."/>
            <person name="O'Leary S."/>
            <person name="Yandava C."/>
            <person name="Alvarado L."/>
            <person name="Wirth D."/>
            <person name="Volkman S."/>
            <person name="Hartl D."/>
        </authorList>
    </citation>
    <scope>NUCLEOTIDE SEQUENCE [LARGE SCALE GENOMIC DNA]</scope>
</reference>
<gene>
    <name evidence="2" type="ORF">PFDG_03516</name>
</gene>
<accession>A0A0L7M7A6</accession>
<feature type="region of interest" description="Disordered" evidence="1">
    <location>
        <begin position="1"/>
        <end position="22"/>
    </location>
</feature>
<evidence type="ECO:0000256" key="1">
    <source>
        <dbReference type="SAM" id="MobiDB-lite"/>
    </source>
</evidence>
<evidence type="ECO:0000313" key="2">
    <source>
        <dbReference type="EMBL" id="KOB88752.1"/>
    </source>
</evidence>